<dbReference type="Pfam" id="PF01590">
    <property type="entry name" value="GAF"/>
    <property type="match status" value="1"/>
</dbReference>
<dbReference type="EMBL" id="CAADRA010005776">
    <property type="protein sequence ID" value="VFT92564.1"/>
    <property type="molecule type" value="Genomic_DNA"/>
</dbReference>
<accession>A0A485L576</accession>
<dbReference type="PROSITE" id="PS50003">
    <property type="entry name" value="PH_DOMAIN"/>
    <property type="match status" value="1"/>
</dbReference>
<sequence>MRRQQPFGGTLDELNESIHSLEVQAGGYNGYPPPAPPSDMTSDVPLINSNGDVVEDIDYSGPHEVETGLREPPLMIRWEGYLMKRSDWLKHWETYYFVLHGRVLYCYLSEEEAKLHPENSRIKHGKFSFSDNVILDEVISIRSRLNFEFIFETDKGKTIYLRAKSEATKQMWMHMACHGIVDTDMDQDKLQHMRRSAAPQRHATLVDFFLGYEYFFATLSNMEDITTLMPQGDPSSKRLGGSSSARSVVLPNAPITNFAPKTDHILCRFFSMCQSDIAMRNNYMPMVPFHGTFRGYAGLLEYFTKLAKTVAFKSFTVDGMTFEGQGSKRLVVVKGHEVMEVRGTGRSLSQQWIHKFLVKDDGRIYRWEINGDVVASSVAFKHLHNRGARGEKFRESFTTVKLDNIPNLARKPTPHDDMPRSPSLFPDENDAPNKHHKWHSPPHPSQWDRHANASSTMSWDAAARVGDPSSHADGSSAAHAPSSWEPPTRISAASSSVASSPWEIKHMNPIHQTTSDPPRRQPPPPHVRSVGSASWDPRPQQPPSPQGRAMGASWDGTAPQHAKAQPPQARYTQQRTGPPSPTLWDQQPIKQATSFHQPPRHAHESYRRTSSNTFGSPAVRESFQSRASSDESDDDDGRRAHHTQPAPQKQYSHQPTAQDRATASSSSASFSTSQPSIHSANLPHHNASQHRHPSLHGQYHSGGGGGASFTDHMGSFDARRGPAAPSPSPFDMGSPAGFQHQVPLPQHHHPYHHTQQPWGDQNLPRGGANNRGSGGYTPQSATYPSSTISYAGPDEPMVYSSTSFNYPLGFKKGNLWPDAPTSSTEEERITKAKQLDLCRPRADLGLYLNIATKALGCPIGTVCVVGGNAGLFVAKVGMQVDTVPREIILESHVIMGTEPTIVLDTSLDVRFATNPLVCQGDIGIRFYLGVPLVTSDGIVMGALSLIDTAPRTSVREKDVAAVVQIAQTIMNRVEDLAATAHEAKKPSATDADQQPSLTSFERRKQMDLEVD</sequence>
<evidence type="ECO:0000313" key="4">
    <source>
        <dbReference type="EMBL" id="VFT92564.1"/>
    </source>
</evidence>
<reference evidence="4 5" key="1">
    <citation type="submission" date="2019-03" db="EMBL/GenBank/DDBJ databases">
        <authorList>
            <person name="Gaulin E."/>
            <person name="Dumas B."/>
        </authorList>
    </citation>
    <scope>NUCLEOTIDE SEQUENCE [LARGE SCALE GENOMIC DNA]</scope>
    <source>
        <strain evidence="4">CBS 568.67</strain>
    </source>
</reference>
<dbReference type="SMART" id="SM00233">
    <property type="entry name" value="PH"/>
    <property type="match status" value="1"/>
</dbReference>
<evidence type="ECO:0000313" key="3">
    <source>
        <dbReference type="EMBL" id="KAF0693182.1"/>
    </source>
</evidence>
<feature type="compositionally biased region" description="Low complexity" evidence="1">
    <location>
        <begin position="558"/>
        <end position="569"/>
    </location>
</feature>
<dbReference type="SUPFAM" id="SSF50729">
    <property type="entry name" value="PH domain-like"/>
    <property type="match status" value="1"/>
</dbReference>
<feature type="compositionally biased region" description="Polar residues" evidence="1">
    <location>
        <begin position="990"/>
        <end position="999"/>
    </location>
</feature>
<feature type="region of interest" description="Disordered" evidence="1">
    <location>
        <begin position="405"/>
        <end position="787"/>
    </location>
</feature>
<dbReference type="EMBL" id="VJMH01005755">
    <property type="protein sequence ID" value="KAF0693182.1"/>
    <property type="molecule type" value="Genomic_DNA"/>
</dbReference>
<name>A0A485L576_9STRA</name>
<dbReference type="InterPro" id="IPR011993">
    <property type="entry name" value="PH-like_dom_sf"/>
</dbReference>
<feature type="compositionally biased region" description="Basic and acidic residues" evidence="1">
    <location>
        <begin position="1000"/>
        <end position="1011"/>
    </location>
</feature>
<dbReference type="PANTHER" id="PTHR43102:SF2">
    <property type="entry name" value="GAF DOMAIN-CONTAINING PROTEIN"/>
    <property type="match status" value="1"/>
</dbReference>
<proteinExistence type="predicted"/>
<feature type="compositionally biased region" description="Low complexity" evidence="1">
    <location>
        <begin position="466"/>
        <end position="483"/>
    </location>
</feature>
<dbReference type="CDD" id="cd00821">
    <property type="entry name" value="PH"/>
    <property type="match status" value="1"/>
</dbReference>
<dbReference type="Proteomes" id="UP000332933">
    <property type="component" value="Unassembled WGS sequence"/>
</dbReference>
<evidence type="ECO:0000313" key="5">
    <source>
        <dbReference type="Proteomes" id="UP000332933"/>
    </source>
</evidence>
<feature type="domain" description="PH" evidence="2">
    <location>
        <begin position="75"/>
        <end position="181"/>
    </location>
</feature>
<organism evidence="4 5">
    <name type="scientific">Aphanomyces stellatus</name>
    <dbReference type="NCBI Taxonomy" id="120398"/>
    <lineage>
        <taxon>Eukaryota</taxon>
        <taxon>Sar</taxon>
        <taxon>Stramenopiles</taxon>
        <taxon>Oomycota</taxon>
        <taxon>Saprolegniomycetes</taxon>
        <taxon>Saprolegniales</taxon>
        <taxon>Verrucalvaceae</taxon>
        <taxon>Aphanomyces</taxon>
    </lineage>
</organism>
<dbReference type="PANTHER" id="PTHR43102">
    <property type="entry name" value="SLR1143 PROTEIN"/>
    <property type="match status" value="1"/>
</dbReference>
<dbReference type="Gene3D" id="3.30.450.40">
    <property type="match status" value="1"/>
</dbReference>
<dbReference type="SUPFAM" id="SSF54427">
    <property type="entry name" value="NTF2-like"/>
    <property type="match status" value="1"/>
</dbReference>
<evidence type="ECO:0000256" key="1">
    <source>
        <dbReference type="SAM" id="MobiDB-lite"/>
    </source>
</evidence>
<evidence type="ECO:0000259" key="2">
    <source>
        <dbReference type="PROSITE" id="PS50003"/>
    </source>
</evidence>
<dbReference type="InterPro" id="IPR003018">
    <property type="entry name" value="GAF"/>
</dbReference>
<feature type="region of interest" description="Disordered" evidence="1">
    <location>
        <begin position="980"/>
        <end position="1011"/>
    </location>
</feature>
<dbReference type="Gene3D" id="2.30.29.30">
    <property type="entry name" value="Pleckstrin-homology domain (PH domain)/Phosphotyrosine-binding domain (PTB)"/>
    <property type="match status" value="1"/>
</dbReference>
<keyword evidence="5" id="KW-1185">Reference proteome</keyword>
<dbReference type="SUPFAM" id="SSF55781">
    <property type="entry name" value="GAF domain-like"/>
    <property type="match status" value="1"/>
</dbReference>
<dbReference type="InterPro" id="IPR029016">
    <property type="entry name" value="GAF-like_dom_sf"/>
</dbReference>
<dbReference type="Gene3D" id="3.10.450.50">
    <property type="match status" value="1"/>
</dbReference>
<protein>
    <submittedName>
        <fullName evidence="4">Aste57867_15776 protein</fullName>
    </submittedName>
</protein>
<dbReference type="AlphaFoldDB" id="A0A485L576"/>
<gene>
    <name evidence="4" type="primary">Aste57867_15776</name>
    <name evidence="3" type="ORF">As57867_015720</name>
    <name evidence="4" type="ORF">ASTE57867_15776</name>
</gene>
<feature type="compositionally biased region" description="Polar residues" evidence="1">
    <location>
        <begin position="645"/>
        <end position="659"/>
    </location>
</feature>
<reference evidence="3" key="2">
    <citation type="submission" date="2019-06" db="EMBL/GenBank/DDBJ databases">
        <title>Genomics analysis of Aphanomyces spp. identifies a new class of oomycete effector associated with host adaptation.</title>
        <authorList>
            <person name="Gaulin E."/>
        </authorList>
    </citation>
    <scope>NUCLEOTIDE SEQUENCE</scope>
    <source>
        <strain evidence="3">CBS 578.67</strain>
    </source>
</reference>
<feature type="compositionally biased region" description="Polar residues" evidence="1">
    <location>
        <begin position="776"/>
        <end position="787"/>
    </location>
</feature>
<dbReference type="OrthoDB" id="303614at2759"/>
<feature type="compositionally biased region" description="Low complexity" evidence="1">
    <location>
        <begin position="491"/>
        <end position="500"/>
    </location>
</feature>
<dbReference type="InterPro" id="IPR032710">
    <property type="entry name" value="NTF2-like_dom_sf"/>
</dbReference>
<feature type="compositionally biased region" description="Low complexity" evidence="1">
    <location>
        <begin position="661"/>
        <end position="673"/>
    </location>
</feature>
<dbReference type="InterPro" id="IPR001849">
    <property type="entry name" value="PH_domain"/>
</dbReference>
<feature type="compositionally biased region" description="Polar residues" evidence="1">
    <location>
        <begin position="570"/>
        <end position="596"/>
    </location>
</feature>
<dbReference type="Pfam" id="PF00169">
    <property type="entry name" value="PH"/>
    <property type="match status" value="1"/>
</dbReference>